<dbReference type="InterPro" id="IPR000551">
    <property type="entry name" value="MerR-type_HTH_dom"/>
</dbReference>
<keyword evidence="4" id="KW-0804">Transcription</keyword>
<evidence type="ECO:0000313" key="6">
    <source>
        <dbReference type="EMBL" id="TYS47735.1"/>
    </source>
</evidence>
<dbReference type="Proteomes" id="UP000322139">
    <property type="component" value="Unassembled WGS sequence"/>
</dbReference>
<evidence type="ECO:0000256" key="3">
    <source>
        <dbReference type="ARBA" id="ARBA00023125"/>
    </source>
</evidence>
<comment type="caution">
    <text evidence="6">The sequence shown here is derived from an EMBL/GenBank/DDBJ whole genome shotgun (WGS) entry which is preliminary data.</text>
</comment>
<reference evidence="6 7" key="1">
    <citation type="submission" date="2019-08" db="EMBL/GenBank/DDBJ databases">
        <title>Bacillus genomes from the desert of Cuatro Cienegas, Coahuila.</title>
        <authorList>
            <person name="Olmedo-Alvarez G."/>
        </authorList>
    </citation>
    <scope>NUCLEOTIDE SEQUENCE [LARGE SCALE GENOMIC DNA]</scope>
    <source>
        <strain evidence="6 7">CH446_14T</strain>
    </source>
</reference>
<dbReference type="InterPro" id="IPR047057">
    <property type="entry name" value="MerR_fam"/>
</dbReference>
<organism evidence="6 7">
    <name type="scientific">Bacillus infantis</name>
    <dbReference type="NCBI Taxonomy" id="324767"/>
    <lineage>
        <taxon>Bacteria</taxon>
        <taxon>Bacillati</taxon>
        <taxon>Bacillota</taxon>
        <taxon>Bacilli</taxon>
        <taxon>Bacillales</taxon>
        <taxon>Bacillaceae</taxon>
        <taxon>Bacillus</taxon>
    </lineage>
</organism>
<evidence type="ECO:0000313" key="7">
    <source>
        <dbReference type="Proteomes" id="UP000322139"/>
    </source>
</evidence>
<dbReference type="EMBL" id="VTER01000006">
    <property type="protein sequence ID" value="TYS47735.1"/>
    <property type="molecule type" value="Genomic_DNA"/>
</dbReference>
<evidence type="ECO:0000256" key="2">
    <source>
        <dbReference type="ARBA" id="ARBA00023015"/>
    </source>
</evidence>
<evidence type="ECO:0000256" key="1">
    <source>
        <dbReference type="ARBA" id="ARBA00022491"/>
    </source>
</evidence>
<dbReference type="CDD" id="cd04764">
    <property type="entry name" value="HTH_MlrA-like_sg1"/>
    <property type="match status" value="1"/>
</dbReference>
<accession>A0A5D4R8M8</accession>
<dbReference type="PANTHER" id="PTHR30204:SF69">
    <property type="entry name" value="MERR-FAMILY TRANSCRIPTIONAL REGULATOR"/>
    <property type="match status" value="1"/>
</dbReference>
<dbReference type="SUPFAM" id="SSF46955">
    <property type="entry name" value="Putative DNA-binding domain"/>
    <property type="match status" value="1"/>
</dbReference>
<keyword evidence="3" id="KW-0238">DNA-binding</keyword>
<dbReference type="SMART" id="SM00422">
    <property type="entry name" value="HTH_MERR"/>
    <property type="match status" value="1"/>
</dbReference>
<name>A0A5D4R8M8_9BACI</name>
<dbReference type="Gene3D" id="1.10.1660.10">
    <property type="match status" value="1"/>
</dbReference>
<sequence length="310" mass="35452">MFIMETQFMKAYTIKEVSKKIGVPSGTLRQWEKDLNGLLVIPRSKQGVRFFTDTEIELLGKIKEMREKNLSKEMIRHLMQIHLDGRGEEDAGTLPASPPAVTRSLEANPVNDMELFMEALDSYKESFLADIRSEIRNGIRKEVLEEVKKEITRGSVHTVKTISDSIYKTAEGTKSQLKSLSHKIEQVSEDTSETFGAFSEEVARASEGTSEQIRQLTSRVSDSSEAASEEFKTMIHYISKSAEITNHEITSLIDTLNKDRDAYLHAMNEEREQYRVDIKQREDIFQDFVVGFRQAAAAEEKAKKGWKFWK</sequence>
<evidence type="ECO:0000256" key="4">
    <source>
        <dbReference type="ARBA" id="ARBA00023163"/>
    </source>
</evidence>
<gene>
    <name evidence="6" type="ORF">FZD51_12405</name>
</gene>
<dbReference type="GO" id="GO:0003677">
    <property type="term" value="F:DNA binding"/>
    <property type="evidence" value="ECO:0007669"/>
    <property type="project" value="UniProtKB-KW"/>
</dbReference>
<evidence type="ECO:0000259" key="5">
    <source>
        <dbReference type="PROSITE" id="PS50937"/>
    </source>
</evidence>
<proteinExistence type="predicted"/>
<keyword evidence="1" id="KW-0678">Repressor</keyword>
<dbReference type="GO" id="GO:0003700">
    <property type="term" value="F:DNA-binding transcription factor activity"/>
    <property type="evidence" value="ECO:0007669"/>
    <property type="project" value="InterPro"/>
</dbReference>
<dbReference type="PROSITE" id="PS50937">
    <property type="entry name" value="HTH_MERR_2"/>
    <property type="match status" value="1"/>
</dbReference>
<dbReference type="PANTHER" id="PTHR30204">
    <property type="entry name" value="REDOX-CYCLING DRUG-SENSING TRANSCRIPTIONAL ACTIVATOR SOXR"/>
    <property type="match status" value="1"/>
</dbReference>
<protein>
    <submittedName>
        <fullName evidence="6">MerR family transcriptional regulator</fullName>
    </submittedName>
</protein>
<dbReference type="Pfam" id="PF13411">
    <property type="entry name" value="MerR_1"/>
    <property type="match status" value="1"/>
</dbReference>
<feature type="domain" description="HTH merR-type" evidence="5">
    <location>
        <begin position="11"/>
        <end position="81"/>
    </location>
</feature>
<dbReference type="InterPro" id="IPR009061">
    <property type="entry name" value="DNA-bd_dom_put_sf"/>
</dbReference>
<dbReference type="AlphaFoldDB" id="A0A5D4R8M8"/>
<keyword evidence="2" id="KW-0805">Transcription regulation</keyword>